<dbReference type="Gene3D" id="2.60.40.790">
    <property type="match status" value="1"/>
</dbReference>
<organism evidence="5 6">
    <name type="scientific">Phaeomoniella chlamydospora</name>
    <name type="common">Phaeoacremonium chlamydosporum</name>
    <dbReference type="NCBI Taxonomy" id="158046"/>
    <lineage>
        <taxon>Eukaryota</taxon>
        <taxon>Fungi</taxon>
        <taxon>Dikarya</taxon>
        <taxon>Ascomycota</taxon>
        <taxon>Pezizomycotina</taxon>
        <taxon>Eurotiomycetes</taxon>
        <taxon>Chaetothyriomycetidae</taxon>
        <taxon>Phaeomoniellales</taxon>
        <taxon>Phaeomoniellaceae</taxon>
        <taxon>Phaeomoniella</taxon>
    </lineage>
</organism>
<sequence>MDGGFNDDRRPPSYAPRDASEHRQPNQTETSDAEKAEAKGKDKQPSAEDEEMIDSEPRPAKRGIVDTEKPSDDEPRRRRHGHHDGPRGWHYHGPPPPSFAREETRGSKPNNDDDSSSASSDEEPRHRGHGRHGRHGRHDGPRGWHHGPPPPPPPPISHGPFGFPGFGPDFGFGFSDWAGPRQGPQNHCGPPPPPPPAGRGPPPPPPAGEHPPPPPPGFGGPPPPGFGPQHHEQHAFHMGRGRGGFGARGGRCGGSRRGGRGYGRPPFNAPAFLQHLGDRLGVDLNTAAANFGFDLNRAFAGGRGDTDFIPPHDLFDLPTEYLLHVSLAGAKKSDLGLDFDAENNTLRIGGVAYRPDIDEQTTAALTHNGRRGQVGAFETKISLPVPEDITIEADKISAKLRDGVLVIHVPKVQKQKDEKRSIRIDTPSPSPEPQSSASLPVREKESTRDNAIHDLTPAPVESVTEKGDHDGEDAMNADPPEVLPQYSADEKFAEKNDEYSEDDDEDGAADEGEYVKISVD</sequence>
<dbReference type="InterPro" id="IPR002068">
    <property type="entry name" value="A-crystallin/Hsp20_dom"/>
</dbReference>
<comment type="similarity">
    <text evidence="1 2">Belongs to the small heat shock protein (HSP20) family.</text>
</comment>
<dbReference type="SUPFAM" id="SSF49764">
    <property type="entry name" value="HSP20-like chaperones"/>
    <property type="match status" value="1"/>
</dbReference>
<evidence type="ECO:0000256" key="3">
    <source>
        <dbReference type="SAM" id="MobiDB-lite"/>
    </source>
</evidence>
<evidence type="ECO:0000259" key="4">
    <source>
        <dbReference type="PROSITE" id="PS01031"/>
    </source>
</evidence>
<protein>
    <submittedName>
        <fullName evidence="5">Putative hsp20 alpha crystallin family protein</fullName>
    </submittedName>
</protein>
<feature type="compositionally biased region" description="Basic and acidic residues" evidence="3">
    <location>
        <begin position="55"/>
        <end position="76"/>
    </location>
</feature>
<dbReference type="Pfam" id="PF00011">
    <property type="entry name" value="HSP20"/>
    <property type="match status" value="1"/>
</dbReference>
<dbReference type="CDD" id="cd06464">
    <property type="entry name" value="ACD_sHsps-like"/>
    <property type="match status" value="1"/>
</dbReference>
<feature type="region of interest" description="Disordered" evidence="3">
    <location>
        <begin position="416"/>
        <end position="520"/>
    </location>
</feature>
<evidence type="ECO:0000256" key="2">
    <source>
        <dbReference type="RuleBase" id="RU003616"/>
    </source>
</evidence>
<dbReference type="PANTHER" id="PTHR23330:SF9">
    <property type="entry name" value="PROLINE-RICH PROTEIN 11"/>
    <property type="match status" value="1"/>
</dbReference>
<comment type="caution">
    <text evidence="5">The sequence shown here is derived from an EMBL/GenBank/DDBJ whole genome shotgun (WGS) entry which is preliminary data.</text>
</comment>
<feature type="compositionally biased region" description="Basic and acidic residues" evidence="3">
    <location>
        <begin position="488"/>
        <end position="498"/>
    </location>
</feature>
<feature type="compositionally biased region" description="Basic and acidic residues" evidence="3">
    <location>
        <begin position="441"/>
        <end position="452"/>
    </location>
</feature>
<dbReference type="InterPro" id="IPR008978">
    <property type="entry name" value="HSP20-like_chaperone"/>
</dbReference>
<dbReference type="EMBL" id="LCWF01000019">
    <property type="protein sequence ID" value="KKY27963.1"/>
    <property type="molecule type" value="Genomic_DNA"/>
</dbReference>
<feature type="compositionally biased region" description="Pro residues" evidence="3">
    <location>
        <begin position="147"/>
        <end position="157"/>
    </location>
</feature>
<feature type="compositionally biased region" description="Acidic residues" evidence="3">
    <location>
        <begin position="499"/>
        <end position="512"/>
    </location>
</feature>
<feature type="compositionally biased region" description="Basic and acidic residues" evidence="3">
    <location>
        <begin position="32"/>
        <end position="46"/>
    </location>
</feature>
<feature type="domain" description="SHSP" evidence="4">
    <location>
        <begin position="303"/>
        <end position="427"/>
    </location>
</feature>
<keyword evidence="6" id="KW-1185">Reference proteome</keyword>
<accession>A0A0G2GXS0</accession>
<evidence type="ECO:0000256" key="1">
    <source>
        <dbReference type="PROSITE-ProRule" id="PRU00285"/>
    </source>
</evidence>
<evidence type="ECO:0000313" key="5">
    <source>
        <dbReference type="EMBL" id="KKY27963.1"/>
    </source>
</evidence>
<name>A0A0G2GXS0_PHACM</name>
<dbReference type="AlphaFoldDB" id="A0A0G2GXS0"/>
<feature type="compositionally biased region" description="Basic and acidic residues" evidence="3">
    <location>
        <begin position="1"/>
        <end position="11"/>
    </location>
</feature>
<feature type="region of interest" description="Disordered" evidence="3">
    <location>
        <begin position="1"/>
        <end position="265"/>
    </location>
</feature>
<dbReference type="OrthoDB" id="5511210at2759"/>
<gene>
    <name evidence="5" type="ORF">UCRPC4_g00808</name>
</gene>
<dbReference type="Proteomes" id="UP000053317">
    <property type="component" value="Unassembled WGS sequence"/>
</dbReference>
<feature type="compositionally biased region" description="Basic residues" evidence="3">
    <location>
        <begin position="126"/>
        <end position="137"/>
    </location>
</feature>
<feature type="compositionally biased region" description="Pro residues" evidence="3">
    <location>
        <begin position="189"/>
        <end position="226"/>
    </location>
</feature>
<proteinExistence type="inferred from homology"/>
<dbReference type="PANTHER" id="PTHR23330">
    <property type="entry name" value="P300 TRANSCRIPTIONAL COFACTOR JMY-RELATED"/>
    <property type="match status" value="1"/>
</dbReference>
<evidence type="ECO:0000313" key="6">
    <source>
        <dbReference type="Proteomes" id="UP000053317"/>
    </source>
</evidence>
<feature type="compositionally biased region" description="Gly residues" evidence="3">
    <location>
        <begin position="241"/>
        <end position="262"/>
    </location>
</feature>
<reference evidence="5 6" key="2">
    <citation type="submission" date="2015-05" db="EMBL/GenBank/DDBJ databases">
        <authorList>
            <person name="Morales-Cruz A."/>
            <person name="Amrine K.C."/>
            <person name="Cantu D."/>
        </authorList>
    </citation>
    <scope>NUCLEOTIDE SEQUENCE [LARGE SCALE GENOMIC DNA]</scope>
    <source>
        <strain evidence="5">UCRPC4</strain>
    </source>
</reference>
<reference evidence="5 6" key="1">
    <citation type="submission" date="2015-05" db="EMBL/GenBank/DDBJ databases">
        <title>Distinctive expansion of gene families associated with plant cell wall degradation and secondary metabolism in the genomes of grapevine trunk pathogens.</title>
        <authorList>
            <person name="Lawrence D.P."/>
            <person name="Travadon R."/>
            <person name="Rolshausen P.E."/>
            <person name="Baumgartner K."/>
        </authorList>
    </citation>
    <scope>NUCLEOTIDE SEQUENCE [LARGE SCALE GENOMIC DNA]</scope>
    <source>
        <strain evidence="5">UCRPC4</strain>
    </source>
</reference>
<dbReference type="PROSITE" id="PS01031">
    <property type="entry name" value="SHSP"/>
    <property type="match status" value="1"/>
</dbReference>